<dbReference type="GO" id="GO:0007229">
    <property type="term" value="P:integrin-mediated signaling pathway"/>
    <property type="evidence" value="ECO:0007669"/>
    <property type="project" value="UniProtKB-KW"/>
</dbReference>
<keyword evidence="2" id="KW-0808">Transferase</keyword>
<dbReference type="AlphaFoldDB" id="A0A7D9DY87"/>
<proteinExistence type="inferred from homology"/>
<dbReference type="PROSITE" id="PS50297">
    <property type="entry name" value="ANK_REP_REGION"/>
    <property type="match status" value="3"/>
</dbReference>
<dbReference type="SMART" id="SM00248">
    <property type="entry name" value="ANK"/>
    <property type="match status" value="3"/>
</dbReference>
<dbReference type="FunFam" id="1.25.40.20:FF:000050">
    <property type="entry name" value="integrin-linked protein kinase"/>
    <property type="match status" value="1"/>
</dbReference>
<dbReference type="Pfam" id="PF07714">
    <property type="entry name" value="PK_Tyr_Ser-Thr"/>
    <property type="match status" value="1"/>
</dbReference>
<gene>
    <name evidence="2" type="ORF">PACLA_8A049059</name>
</gene>
<dbReference type="GO" id="GO:0004674">
    <property type="term" value="F:protein serine/threonine kinase activity"/>
    <property type="evidence" value="ECO:0007669"/>
    <property type="project" value="TreeGrafter"/>
</dbReference>
<dbReference type="GO" id="GO:0034446">
    <property type="term" value="P:substrate adhesion-dependent cell spreading"/>
    <property type="evidence" value="ECO:0007669"/>
    <property type="project" value="TreeGrafter"/>
</dbReference>
<dbReference type="InterPro" id="IPR002110">
    <property type="entry name" value="Ankyrin_rpt"/>
</dbReference>
<comment type="similarity">
    <text evidence="1">Belongs to the protein kinase superfamily. TKL Ser/Thr protein kinase family.</text>
</comment>
<dbReference type="PROSITE" id="PS50088">
    <property type="entry name" value="ANK_REPEAT"/>
    <property type="match status" value="3"/>
</dbReference>
<dbReference type="Gene3D" id="3.30.200.20">
    <property type="entry name" value="Phosphorylase Kinase, domain 1"/>
    <property type="match status" value="1"/>
</dbReference>
<dbReference type="InterPro" id="IPR000719">
    <property type="entry name" value="Prot_kinase_dom"/>
</dbReference>
<comment type="caution">
    <text evidence="2">The sequence shown here is derived from an EMBL/GenBank/DDBJ whole genome shotgun (WGS) entry which is preliminary data.</text>
</comment>
<dbReference type="EMBL" id="CACRXK020002787">
    <property type="protein sequence ID" value="CAB3996047.1"/>
    <property type="molecule type" value="Genomic_DNA"/>
</dbReference>
<dbReference type="PANTHER" id="PTHR44329:SF57">
    <property type="entry name" value="INTEGRIN-LINKED PROTEIN KINASE"/>
    <property type="match status" value="1"/>
</dbReference>
<dbReference type="InterPro" id="IPR036770">
    <property type="entry name" value="Ankyrin_rpt-contain_sf"/>
</dbReference>
<protein>
    <submittedName>
        <fullName evidence="2">Integrin-linked kinase</fullName>
    </submittedName>
</protein>
<organism evidence="2 3">
    <name type="scientific">Paramuricea clavata</name>
    <name type="common">Red gorgonian</name>
    <name type="synonym">Violescent sea-whip</name>
    <dbReference type="NCBI Taxonomy" id="317549"/>
    <lineage>
        <taxon>Eukaryota</taxon>
        <taxon>Metazoa</taxon>
        <taxon>Cnidaria</taxon>
        <taxon>Anthozoa</taxon>
        <taxon>Octocorallia</taxon>
        <taxon>Malacalcyonacea</taxon>
        <taxon>Plexauridae</taxon>
        <taxon>Paramuricea</taxon>
    </lineage>
</organism>
<dbReference type="Pfam" id="PF00023">
    <property type="entry name" value="Ank"/>
    <property type="match status" value="1"/>
</dbReference>
<dbReference type="InterPro" id="IPR051681">
    <property type="entry name" value="Ser/Thr_Kinases-Pseudokinases"/>
</dbReference>
<name>A0A7D9DY87_PARCT</name>
<reference evidence="2" key="1">
    <citation type="submission" date="2020-04" db="EMBL/GenBank/DDBJ databases">
        <authorList>
            <person name="Alioto T."/>
            <person name="Alioto T."/>
            <person name="Gomez Garrido J."/>
        </authorList>
    </citation>
    <scope>NUCLEOTIDE SEQUENCE</scope>
    <source>
        <strain evidence="2">A484AB</strain>
    </source>
</reference>
<dbReference type="InterPro" id="IPR001245">
    <property type="entry name" value="Ser-Thr/Tyr_kinase_cat_dom"/>
</dbReference>
<dbReference type="GO" id="GO:0005524">
    <property type="term" value="F:ATP binding"/>
    <property type="evidence" value="ECO:0007669"/>
    <property type="project" value="InterPro"/>
</dbReference>
<evidence type="ECO:0000256" key="1">
    <source>
        <dbReference type="ARBA" id="ARBA00005843"/>
    </source>
</evidence>
<keyword evidence="3" id="KW-1185">Reference proteome</keyword>
<evidence type="ECO:0000313" key="2">
    <source>
        <dbReference type="EMBL" id="CAB3996047.1"/>
    </source>
</evidence>
<dbReference type="SUPFAM" id="SSF56112">
    <property type="entry name" value="Protein kinase-like (PK-like)"/>
    <property type="match status" value="1"/>
</dbReference>
<dbReference type="InterPro" id="IPR011009">
    <property type="entry name" value="Kinase-like_dom_sf"/>
</dbReference>
<dbReference type="FunFam" id="3.30.200.20:FF:000245">
    <property type="entry name" value="Integrin-linked protein kinase"/>
    <property type="match status" value="1"/>
</dbReference>
<dbReference type="Proteomes" id="UP001152795">
    <property type="component" value="Unassembled WGS sequence"/>
</dbReference>
<sequence length="447" mass="51207">MEDIYSACREGNVRFVKQWLEETTNDLNQGDDHGFTPLHWASREGWVAIFDILIARGARINNLNNGGDTPLHCAVSKGQKAIVTKLLNLNAFVNIANEHGNTPLHYACFWSYEEICRELIKKGANVSQCNKLEETPTDRAKVKHQNVFKALAKECGQDLKKIPYKPNKHFHRSRDLRDIQSRNSWIEADEVTFKDKLETKGDSDIWKGIWSNIPVVCKKIQVSKYNKRKSRDFAEEYPKLRIFSHPNVLPVLGAVNESGSLVILSQYMPYGSLYNVLHEGSGIMVDAAQALKFAMDIARGMKYLHSLDPFVPRLYIKSSHIMIDDDLTARISMADYRYSFQDIKRVFQPQWMAPEVLNKNPEEVDQRSADMWSFAILLWEMSTREVPFVDMPPMEVGMKIALEGLRPSMPPGFAPHMAKMISICWNTDPTKRPRFDQVIPIMGKMVV</sequence>
<accession>A0A7D9DY87</accession>
<dbReference type="Gene3D" id="1.25.40.20">
    <property type="entry name" value="Ankyrin repeat-containing domain"/>
    <property type="match status" value="1"/>
</dbReference>
<dbReference type="PROSITE" id="PS50011">
    <property type="entry name" value="PROTEIN_KINASE_DOM"/>
    <property type="match status" value="1"/>
</dbReference>
<dbReference type="PIRSF" id="PIRSF000654">
    <property type="entry name" value="Integrin-linked_kinase"/>
    <property type="match status" value="1"/>
</dbReference>
<dbReference type="OrthoDB" id="6718656at2759"/>
<dbReference type="PANTHER" id="PTHR44329">
    <property type="entry name" value="SERINE/THREONINE-PROTEIN KINASE TNNI3K-RELATED"/>
    <property type="match status" value="1"/>
</dbReference>
<dbReference type="Gene3D" id="1.10.510.10">
    <property type="entry name" value="Transferase(Phosphotransferase) domain 1"/>
    <property type="match status" value="1"/>
</dbReference>
<keyword evidence="2" id="KW-0418">Kinase</keyword>
<dbReference type="SUPFAM" id="SSF48403">
    <property type="entry name" value="Ankyrin repeat"/>
    <property type="match status" value="1"/>
</dbReference>
<dbReference type="GO" id="GO:0005925">
    <property type="term" value="C:focal adhesion"/>
    <property type="evidence" value="ECO:0007669"/>
    <property type="project" value="TreeGrafter"/>
</dbReference>
<dbReference type="GO" id="GO:0007160">
    <property type="term" value="P:cell-matrix adhesion"/>
    <property type="evidence" value="ECO:0007669"/>
    <property type="project" value="TreeGrafter"/>
</dbReference>
<keyword evidence="2" id="KW-0401">Integrin</keyword>
<dbReference type="Pfam" id="PF12796">
    <property type="entry name" value="Ank_2"/>
    <property type="match status" value="1"/>
</dbReference>
<evidence type="ECO:0000313" key="3">
    <source>
        <dbReference type="Proteomes" id="UP001152795"/>
    </source>
</evidence>
<dbReference type="GO" id="GO:0001725">
    <property type="term" value="C:stress fiber"/>
    <property type="evidence" value="ECO:0007669"/>
    <property type="project" value="TreeGrafter"/>
</dbReference>